<dbReference type="HOGENOM" id="CLU_1759016_0_0_1"/>
<evidence type="ECO:0000313" key="3">
    <source>
        <dbReference type="Proteomes" id="UP000053593"/>
    </source>
</evidence>
<feature type="compositionally biased region" description="Polar residues" evidence="1">
    <location>
        <begin position="47"/>
        <end position="63"/>
    </location>
</feature>
<dbReference type="AlphaFoldDB" id="A0A0D0B2Z2"/>
<dbReference type="Proteomes" id="UP000053593">
    <property type="component" value="Unassembled WGS sequence"/>
</dbReference>
<feature type="compositionally biased region" description="Polar residues" evidence="1">
    <location>
        <begin position="27"/>
        <end position="37"/>
    </location>
</feature>
<evidence type="ECO:0000313" key="2">
    <source>
        <dbReference type="EMBL" id="KIK57535.1"/>
    </source>
</evidence>
<dbReference type="EMBL" id="KN834790">
    <property type="protein sequence ID" value="KIK57535.1"/>
    <property type="molecule type" value="Genomic_DNA"/>
</dbReference>
<gene>
    <name evidence="2" type="ORF">GYMLUDRAFT_752117</name>
</gene>
<name>A0A0D0B2Z2_9AGAR</name>
<dbReference type="OrthoDB" id="10610378at2759"/>
<accession>A0A0D0B2Z2</accession>
<evidence type="ECO:0000256" key="1">
    <source>
        <dbReference type="SAM" id="MobiDB-lite"/>
    </source>
</evidence>
<proteinExistence type="predicted"/>
<feature type="region of interest" description="Disordered" evidence="1">
    <location>
        <begin position="1"/>
        <end position="102"/>
    </location>
</feature>
<sequence length="148" mass="16144">MSIPGGANGLGHNFPPHHSFTLGDRGVSTNFEQSESMRGTYRRRPHSSTPNVSFGLSQGTSHRTSGHTHISGGFMSSVGRDQTIDTDHHNSQKHRNDIGVQNNSGTIVVPINIHIHFGSGADSRTLTWVISFSFGLFGRGDSMIMRWS</sequence>
<reference evidence="2 3" key="1">
    <citation type="submission" date="2014-04" db="EMBL/GenBank/DDBJ databases">
        <title>Evolutionary Origins and Diversification of the Mycorrhizal Mutualists.</title>
        <authorList>
            <consortium name="DOE Joint Genome Institute"/>
            <consortium name="Mycorrhizal Genomics Consortium"/>
            <person name="Kohler A."/>
            <person name="Kuo A."/>
            <person name="Nagy L.G."/>
            <person name="Floudas D."/>
            <person name="Copeland A."/>
            <person name="Barry K.W."/>
            <person name="Cichocki N."/>
            <person name="Veneault-Fourrey C."/>
            <person name="LaButti K."/>
            <person name="Lindquist E.A."/>
            <person name="Lipzen A."/>
            <person name="Lundell T."/>
            <person name="Morin E."/>
            <person name="Murat C."/>
            <person name="Riley R."/>
            <person name="Ohm R."/>
            <person name="Sun H."/>
            <person name="Tunlid A."/>
            <person name="Henrissat B."/>
            <person name="Grigoriev I.V."/>
            <person name="Hibbett D.S."/>
            <person name="Martin F."/>
        </authorList>
    </citation>
    <scope>NUCLEOTIDE SEQUENCE [LARGE SCALE GENOMIC DNA]</scope>
    <source>
        <strain evidence="2 3">FD-317 M1</strain>
    </source>
</reference>
<protein>
    <submittedName>
        <fullName evidence="2">Uncharacterized protein</fullName>
    </submittedName>
</protein>
<keyword evidence="3" id="KW-1185">Reference proteome</keyword>
<feature type="compositionally biased region" description="Basic and acidic residues" evidence="1">
    <location>
        <begin position="82"/>
        <end position="97"/>
    </location>
</feature>
<organism evidence="2 3">
    <name type="scientific">Collybiopsis luxurians FD-317 M1</name>
    <dbReference type="NCBI Taxonomy" id="944289"/>
    <lineage>
        <taxon>Eukaryota</taxon>
        <taxon>Fungi</taxon>
        <taxon>Dikarya</taxon>
        <taxon>Basidiomycota</taxon>
        <taxon>Agaricomycotina</taxon>
        <taxon>Agaricomycetes</taxon>
        <taxon>Agaricomycetidae</taxon>
        <taxon>Agaricales</taxon>
        <taxon>Marasmiineae</taxon>
        <taxon>Omphalotaceae</taxon>
        <taxon>Collybiopsis</taxon>
        <taxon>Collybiopsis luxurians</taxon>
    </lineage>
</organism>